<evidence type="ECO:0000256" key="1">
    <source>
        <dbReference type="SAM" id="MobiDB-lite"/>
    </source>
</evidence>
<accession>A0ABU8GE47</accession>
<organism evidence="2 3">
    <name type="scientific">Streptomyces brasiliscabiei</name>
    <dbReference type="NCBI Taxonomy" id="2736302"/>
    <lineage>
        <taxon>Bacteria</taxon>
        <taxon>Bacillati</taxon>
        <taxon>Actinomycetota</taxon>
        <taxon>Actinomycetes</taxon>
        <taxon>Kitasatosporales</taxon>
        <taxon>Streptomycetaceae</taxon>
        <taxon>Streptomyces</taxon>
    </lineage>
</organism>
<gene>
    <name evidence="2" type="ORF">WB403_20115</name>
</gene>
<sequence length="832" mass="89980">MTMQHRRVWGLGVLLALLAGGGFAFWKIQESATRLTIKIEGLPSKARPTLTVTGASGFKQSVTASTTLSVPPGTVRVAPAPVKSAHATYYTPDDALTTEVGSGRSERLTVDYRIAVADKARILDYGDPGLTKATTGKDKELLFRADAESAQNLKVGDILLAAEGPKTPQGLLRRVVSRERRGDLLAVGTSPAQLSEAMPKAVLRFARTPSGTSDTEPAMQPAAYRADDPSEDGEMAIRMDTWQGKGKLKGVKCGTGIPLLKLETTRPQVDLAGTDLGFNLPDVAWAQVQARFQYSAKWTFGTPHGAHCSWEYDAPTKLRLPPWTARLLRVGPFSMRPEVEFIAGIEARASTGMKVESEGREDFTVKSRLSLLPYASASVDGWPGKYETRLSGATEGKLKGKFGLRLSMKASDPVEFFTAGFSIEAALAAEGSIEPAKPEAKVEAFWEGGIGMEVEPPGQFKGKQIGASFPGPKWTLWKSKDLMPSLAYATDRAIKVKSGAASPDTVASLPAGAAARQLTWSPNGKQLAWTTEAITLGQSDGRVYLADLTTGKIGSWECNGCQISFIGNKLLSRWNSLGGEEAGFAWYQIGKAEASAVQLDNPEILHQGQTDEEALEVARNYCGTGGCSTMDLYGGAANTGDSLIGIRWNDCRTKVFRVNSQLKASALTVANLDYDSVVEPGPDGQWLISTWNHGGCEGFGKQGRTELVEVTKKGQLSTAPLPSSYQSWMACYLWYDEKKTPHAVLAPAVDDGDIWADEEPCVQQPPRKFRTLKKHGNLWEESSDSVLLRRTQGDWSAELHVGGRLTAENPKQDQRLDISERVKTFAWSAGAK</sequence>
<evidence type="ECO:0000313" key="2">
    <source>
        <dbReference type="EMBL" id="MEI5611467.1"/>
    </source>
</evidence>
<dbReference type="SUPFAM" id="SSF82171">
    <property type="entry name" value="DPP6 N-terminal domain-like"/>
    <property type="match status" value="1"/>
</dbReference>
<comment type="caution">
    <text evidence="2">The sequence shown here is derived from an EMBL/GenBank/DDBJ whole genome shotgun (WGS) entry which is preliminary data.</text>
</comment>
<reference evidence="2 3" key="1">
    <citation type="submission" date="2024-03" db="EMBL/GenBank/DDBJ databases">
        <title>First Report of Pectobacterium brasiliscabiei causing potato scab in china.</title>
        <authorList>
            <person name="Handique U."/>
        </authorList>
    </citation>
    <scope>NUCLEOTIDE SEQUENCE [LARGE SCALE GENOMIC DNA]</scope>
    <source>
        <strain evidence="2 3">ZRIMU1503</strain>
    </source>
</reference>
<feature type="region of interest" description="Disordered" evidence="1">
    <location>
        <begin position="209"/>
        <end position="230"/>
    </location>
</feature>
<proteinExistence type="predicted"/>
<dbReference type="EMBL" id="JBBAYM010000012">
    <property type="protein sequence ID" value="MEI5611467.1"/>
    <property type="molecule type" value="Genomic_DNA"/>
</dbReference>
<keyword evidence="3" id="KW-1185">Reference proteome</keyword>
<dbReference type="Proteomes" id="UP001365781">
    <property type="component" value="Unassembled WGS sequence"/>
</dbReference>
<dbReference type="RefSeq" id="WP_336558538.1">
    <property type="nucleotide sequence ID" value="NZ_JBBAYL010000016.1"/>
</dbReference>
<name>A0ABU8GE47_9ACTN</name>
<protein>
    <submittedName>
        <fullName evidence="2">Uncharacterized protein</fullName>
    </submittedName>
</protein>
<evidence type="ECO:0000313" key="3">
    <source>
        <dbReference type="Proteomes" id="UP001365781"/>
    </source>
</evidence>